<organism evidence="1">
    <name type="scientific">Propionibacterium freudenreichii subsp. freudenreichii</name>
    <dbReference type="NCBI Taxonomy" id="66712"/>
    <lineage>
        <taxon>Bacteria</taxon>
        <taxon>Bacillati</taxon>
        <taxon>Actinomycetota</taxon>
        <taxon>Actinomycetes</taxon>
        <taxon>Propionibacteriales</taxon>
        <taxon>Propionibacteriaceae</taxon>
        <taxon>Propionibacterium</taxon>
    </lineage>
</organism>
<proteinExistence type="predicted"/>
<protein>
    <submittedName>
        <fullName evidence="1">Uncharacterized protein</fullName>
    </submittedName>
</protein>
<reference evidence="1" key="1">
    <citation type="submission" date="2014-08" db="EMBL/GenBank/DDBJ databases">
        <authorList>
            <person name="Falentin Helene"/>
        </authorList>
    </citation>
    <scope>NUCLEOTIDE SEQUENCE</scope>
</reference>
<accession>A0A068VQ82</accession>
<evidence type="ECO:0000313" key="1">
    <source>
        <dbReference type="EMBL" id="CEP27677.1"/>
    </source>
</evidence>
<sequence length="17" mass="2070">MIRGRWLNNSNDAEEHQ</sequence>
<dbReference type="EMBL" id="LM676441">
    <property type="protein sequence ID" value="CEP27677.1"/>
    <property type="molecule type" value="Genomic_DNA"/>
</dbReference>
<dbReference type="AlphaFoldDB" id="A0A068VQ82"/>
<name>A0A068VQ82_PROFF</name>
<gene>
    <name evidence="1" type="ORF">PFCIRM138_04935</name>
</gene>